<accession>A0A1Y3M945</accession>
<dbReference type="Gene3D" id="3.10.310.10">
    <property type="entry name" value="Diaminopimelate Epimerase, Chain A, domain 1"/>
    <property type="match status" value="1"/>
</dbReference>
<evidence type="ECO:0000313" key="2">
    <source>
        <dbReference type="Proteomes" id="UP000195321"/>
    </source>
</evidence>
<dbReference type="AlphaFoldDB" id="A0A1Y3M945"/>
<proteinExistence type="predicted"/>
<dbReference type="InterPro" id="IPR003719">
    <property type="entry name" value="Phenazine_PhzF-like"/>
</dbReference>
<organism evidence="1 2">
    <name type="scientific">Bacillus pseudomycoides</name>
    <dbReference type="NCBI Taxonomy" id="64104"/>
    <lineage>
        <taxon>Bacteria</taxon>
        <taxon>Bacillati</taxon>
        <taxon>Bacillota</taxon>
        <taxon>Bacilli</taxon>
        <taxon>Bacillales</taxon>
        <taxon>Bacillaceae</taxon>
        <taxon>Bacillus</taxon>
        <taxon>Bacillus cereus group</taxon>
    </lineage>
</organism>
<protein>
    <submittedName>
        <fullName evidence="1">Uncharacterized protein</fullName>
    </submittedName>
</protein>
<gene>
    <name evidence="1" type="ORF">BW425_22920</name>
</gene>
<dbReference type="Pfam" id="PF02567">
    <property type="entry name" value="PhzC-PhzF"/>
    <property type="match status" value="1"/>
</dbReference>
<name>A0A1Y3M945_9BACI</name>
<dbReference type="GO" id="GO:0003824">
    <property type="term" value="F:catalytic activity"/>
    <property type="evidence" value="ECO:0007669"/>
    <property type="project" value="InterPro"/>
</dbReference>
<sequence>MGIPEDPVTGASNGALAGFLYLEGLIPQKEITHLTIAQGHAIGRPETLYVTTEPSTDEPAIKVAGAAVVTI</sequence>
<comment type="caution">
    <text evidence="1">The sequence shown here is derived from an EMBL/GenBank/DDBJ whole genome shotgun (WGS) entry which is preliminary data.</text>
</comment>
<dbReference type="Proteomes" id="UP000195321">
    <property type="component" value="Unassembled WGS sequence"/>
</dbReference>
<dbReference type="SUPFAM" id="SSF54506">
    <property type="entry name" value="Diaminopimelate epimerase-like"/>
    <property type="match status" value="1"/>
</dbReference>
<reference evidence="1 2" key="1">
    <citation type="submission" date="2017-02" db="EMBL/GenBank/DDBJ databases">
        <title>Bacillus pseudomycoides isolate FSL K6-0042.</title>
        <authorList>
            <person name="Kovac J."/>
        </authorList>
    </citation>
    <scope>NUCLEOTIDE SEQUENCE [LARGE SCALE GENOMIC DNA]</scope>
    <source>
        <strain evidence="1 2">FSL K6-0042</strain>
    </source>
</reference>
<dbReference type="EMBL" id="MWPX01000040">
    <property type="protein sequence ID" value="OUM46616.1"/>
    <property type="molecule type" value="Genomic_DNA"/>
</dbReference>
<evidence type="ECO:0000313" key="1">
    <source>
        <dbReference type="EMBL" id="OUM46616.1"/>
    </source>
</evidence>